<keyword evidence="1" id="KW-0732">Signal</keyword>
<dbReference type="STRING" id="553510.B1H19_34900"/>
<reference evidence="3 4" key="1">
    <citation type="submission" date="2017-04" db="EMBL/GenBank/DDBJ databases">
        <title>Complete Genome Sequence of Streptomyces gilvosporeus F607, a Capable Producer of Natamycin.</title>
        <authorList>
            <person name="Zong G."/>
            <person name="Zhong C."/>
            <person name="Fu J."/>
            <person name="Qin R."/>
            <person name="Cao G."/>
        </authorList>
    </citation>
    <scope>NUCLEOTIDE SEQUENCE [LARGE SCALE GENOMIC DNA]</scope>
    <source>
        <strain evidence="3 4">F607</strain>
    </source>
</reference>
<feature type="chain" id="PRO_5039576013" evidence="1">
    <location>
        <begin position="24"/>
        <end position="364"/>
    </location>
</feature>
<organism evidence="3 4">
    <name type="scientific">Streptomyces gilvosporeus</name>
    <dbReference type="NCBI Taxonomy" id="553510"/>
    <lineage>
        <taxon>Bacteria</taxon>
        <taxon>Bacillati</taxon>
        <taxon>Actinomycetota</taxon>
        <taxon>Actinomycetes</taxon>
        <taxon>Kitasatosporales</taxon>
        <taxon>Streptomycetaceae</taxon>
        <taxon>Streptomyces</taxon>
    </lineage>
</organism>
<dbReference type="Gene3D" id="3.20.20.80">
    <property type="entry name" value="Glycosidases"/>
    <property type="match status" value="1"/>
</dbReference>
<evidence type="ECO:0000259" key="2">
    <source>
        <dbReference type="PROSITE" id="PS51910"/>
    </source>
</evidence>
<dbReference type="PANTHER" id="PTHR46066:SF2">
    <property type="entry name" value="CHITINASE DOMAIN-CONTAINING PROTEIN 1"/>
    <property type="match status" value="1"/>
</dbReference>
<dbReference type="GO" id="GO:0016787">
    <property type="term" value="F:hydrolase activity"/>
    <property type="evidence" value="ECO:0007669"/>
    <property type="project" value="UniProtKB-KW"/>
</dbReference>
<dbReference type="OrthoDB" id="99456at2"/>
<dbReference type="PROSITE" id="PS51910">
    <property type="entry name" value="GH18_2"/>
    <property type="match status" value="1"/>
</dbReference>
<dbReference type="AlphaFoldDB" id="A0A1V0U0I9"/>
<dbReference type="EMBL" id="CP020569">
    <property type="protein sequence ID" value="ARF58686.1"/>
    <property type="molecule type" value="Genomic_DNA"/>
</dbReference>
<dbReference type="SMART" id="SM00636">
    <property type="entry name" value="Glyco_18"/>
    <property type="match status" value="1"/>
</dbReference>
<name>A0A1V0U0I9_9ACTN</name>
<protein>
    <submittedName>
        <fullName evidence="3">Glycosyl hydrolase</fullName>
    </submittedName>
</protein>
<evidence type="ECO:0000313" key="4">
    <source>
        <dbReference type="Proteomes" id="UP000192726"/>
    </source>
</evidence>
<dbReference type="InterPro" id="IPR011583">
    <property type="entry name" value="Chitinase_II/V-like_cat"/>
</dbReference>
<feature type="signal peptide" evidence="1">
    <location>
        <begin position="1"/>
        <end position="23"/>
    </location>
</feature>
<keyword evidence="4" id="KW-1185">Reference proteome</keyword>
<dbReference type="GO" id="GO:0008061">
    <property type="term" value="F:chitin binding"/>
    <property type="evidence" value="ECO:0007669"/>
    <property type="project" value="InterPro"/>
</dbReference>
<dbReference type="Gene3D" id="3.10.50.10">
    <property type="match status" value="1"/>
</dbReference>
<proteinExistence type="predicted"/>
<gene>
    <name evidence="3" type="ORF">B1H19_34900</name>
</gene>
<dbReference type="PANTHER" id="PTHR46066">
    <property type="entry name" value="CHITINASE DOMAIN-CONTAINING PROTEIN 1 FAMILY MEMBER"/>
    <property type="match status" value="1"/>
</dbReference>
<dbReference type="InterPro" id="IPR017853">
    <property type="entry name" value="GH"/>
</dbReference>
<dbReference type="KEGG" id="sgv:B1H19_34900"/>
<dbReference type="InterPro" id="IPR001223">
    <property type="entry name" value="Glyco_hydro18_cat"/>
</dbReference>
<keyword evidence="3" id="KW-0378">Hydrolase</keyword>
<sequence>MDHVSATRARPGFALLLAAVALAGPLAPAAAAEASPGTEAGVALAAADRRTGSAWLPYWGDTEAAYQDALEHADQLRTVSPFWYEATADTVKGQDGAGDEGVIDGLHRAGIRVVPTVTEKPGPAEMAGVIHDPRRRAAHIDALLETAGSRAYDGMELDYESMTLTNDPAARARVRTGFNLLTRDLCARLHARGKECVVTVLAQTGGSGEAYDYRQLGKVADTVRIMGYDLHWAGGAAGPLSSKDWYEQFLRHATATIPRNKIEVGFPGYGWDWTKGSTNRAGHLTWKEAEALRRRTGSGYHFDDASGTPHFTYRKDGTEHDVWYQDAHGVAEQLPLLKKYGVRGTGLWALGFEDPEVWSVFRGQ</sequence>
<dbReference type="SUPFAM" id="SSF51445">
    <property type="entry name" value="(Trans)glycosidases"/>
    <property type="match status" value="1"/>
</dbReference>
<feature type="domain" description="GH18" evidence="2">
    <location>
        <begin position="53"/>
        <end position="364"/>
    </location>
</feature>
<accession>A0A1V0U0I9</accession>
<dbReference type="Pfam" id="PF00704">
    <property type="entry name" value="Glyco_hydro_18"/>
    <property type="match status" value="1"/>
</dbReference>
<dbReference type="Proteomes" id="UP000192726">
    <property type="component" value="Chromosome"/>
</dbReference>
<evidence type="ECO:0000256" key="1">
    <source>
        <dbReference type="SAM" id="SignalP"/>
    </source>
</evidence>
<dbReference type="RefSeq" id="WP_083108880.1">
    <property type="nucleotide sequence ID" value="NZ_CP020569.1"/>
</dbReference>
<dbReference type="GO" id="GO:0005975">
    <property type="term" value="P:carbohydrate metabolic process"/>
    <property type="evidence" value="ECO:0007669"/>
    <property type="project" value="InterPro"/>
</dbReference>
<evidence type="ECO:0000313" key="3">
    <source>
        <dbReference type="EMBL" id="ARF58686.1"/>
    </source>
</evidence>
<dbReference type="InterPro" id="IPR029070">
    <property type="entry name" value="Chitinase_insertion_sf"/>
</dbReference>